<dbReference type="Proteomes" id="UP001596145">
    <property type="component" value="Unassembled WGS sequence"/>
</dbReference>
<keyword evidence="4" id="KW-1185">Reference proteome</keyword>
<dbReference type="EMBL" id="JBHSKV010000024">
    <property type="protein sequence ID" value="MFC5136357.1"/>
    <property type="molecule type" value="Genomic_DNA"/>
</dbReference>
<dbReference type="RefSeq" id="WP_136516482.1">
    <property type="nucleotide sequence ID" value="NZ_JBHSKV010000024.1"/>
</dbReference>
<sequence length="291" mass="30350">MSEPSLESLDGVGEKRAELLRRHGYTSVESLAKVDPKELVGIQGIGPATATDLLASVVRVLDDADTAVRTSDASDPVMTTPRFGTPFSAVDRVARSPAWRRSKPGAGAAADSTAESDRSEAPDVGIAPGRRKTRSDDAPTHESGGDVAATVALAHELLSREADGTGRIGRTPIDTSNVDANITLRFTRASRFDADPAAVLANARLPKRTLDSLPEFEDRVLDRLATDSGFAADLVASPETAIRSLDADDPISELFALPPASPGRCAGRTLAPVGLASLRIETDDASSAGGD</sequence>
<evidence type="ECO:0000256" key="1">
    <source>
        <dbReference type="SAM" id="MobiDB-lite"/>
    </source>
</evidence>
<reference evidence="3 4" key="1">
    <citation type="journal article" date="2019" name="Int. J. Syst. Evol. Microbiol.">
        <title>The Global Catalogue of Microorganisms (GCM) 10K type strain sequencing project: providing services to taxonomists for standard genome sequencing and annotation.</title>
        <authorList>
            <consortium name="The Broad Institute Genomics Platform"/>
            <consortium name="The Broad Institute Genome Sequencing Center for Infectious Disease"/>
            <person name="Wu L."/>
            <person name="Ma J."/>
        </authorList>
    </citation>
    <scope>NUCLEOTIDE SEQUENCE [LARGE SCALE GENOMIC DNA]</scope>
    <source>
        <strain evidence="3 4">CGMCC 1.16026</strain>
    </source>
</reference>
<feature type="region of interest" description="Disordered" evidence="1">
    <location>
        <begin position="94"/>
        <end position="144"/>
    </location>
</feature>
<dbReference type="Gene3D" id="1.10.150.20">
    <property type="entry name" value="5' to 3' exonuclease, C-terminal subdomain"/>
    <property type="match status" value="1"/>
</dbReference>
<dbReference type="AlphaFoldDB" id="A0ABD5QW43"/>
<accession>A0ABD5QW43</accession>
<comment type="caution">
    <text evidence="3">The sequence shown here is derived from an EMBL/GenBank/DDBJ whole genome shotgun (WGS) entry which is preliminary data.</text>
</comment>
<name>A0ABD5QW43_9EURY</name>
<evidence type="ECO:0000313" key="3">
    <source>
        <dbReference type="EMBL" id="MFC5136357.1"/>
    </source>
</evidence>
<evidence type="ECO:0000259" key="2">
    <source>
        <dbReference type="SMART" id="SM00278"/>
    </source>
</evidence>
<feature type="domain" description="Helix-hairpin-helix DNA-binding motif class 1" evidence="2">
    <location>
        <begin position="4"/>
        <end position="23"/>
    </location>
</feature>
<feature type="domain" description="Helix-hairpin-helix DNA-binding motif class 1" evidence="2">
    <location>
        <begin position="37"/>
        <end position="56"/>
    </location>
</feature>
<evidence type="ECO:0000313" key="4">
    <source>
        <dbReference type="Proteomes" id="UP001596145"/>
    </source>
</evidence>
<dbReference type="InterPro" id="IPR010995">
    <property type="entry name" value="DNA_repair_Rad51/TF_NusA_a-hlx"/>
</dbReference>
<dbReference type="SUPFAM" id="SSF47794">
    <property type="entry name" value="Rad51 N-terminal domain-like"/>
    <property type="match status" value="1"/>
</dbReference>
<gene>
    <name evidence="3" type="ORF">ACFPJA_16735</name>
</gene>
<dbReference type="Pfam" id="PF14520">
    <property type="entry name" value="HHH_5"/>
    <property type="match status" value="1"/>
</dbReference>
<proteinExistence type="predicted"/>
<dbReference type="InterPro" id="IPR003583">
    <property type="entry name" value="Hlx-hairpin-Hlx_DNA-bd_motif"/>
</dbReference>
<feature type="compositionally biased region" description="Basic and acidic residues" evidence="1">
    <location>
        <begin position="134"/>
        <end position="144"/>
    </location>
</feature>
<dbReference type="SMART" id="SM00278">
    <property type="entry name" value="HhH1"/>
    <property type="match status" value="2"/>
</dbReference>
<organism evidence="3 4">
    <name type="scientific">Halorubrum glutamatedens</name>
    <dbReference type="NCBI Taxonomy" id="2707018"/>
    <lineage>
        <taxon>Archaea</taxon>
        <taxon>Methanobacteriati</taxon>
        <taxon>Methanobacteriota</taxon>
        <taxon>Stenosarchaea group</taxon>
        <taxon>Halobacteria</taxon>
        <taxon>Halobacteriales</taxon>
        <taxon>Haloferacaceae</taxon>
        <taxon>Halorubrum</taxon>
    </lineage>
</organism>
<protein>
    <submittedName>
        <fullName evidence="3">Helix-hairpin-helix domain-containing protein</fullName>
    </submittedName>
</protein>